<feature type="transmembrane region" description="Helical" evidence="1">
    <location>
        <begin position="241"/>
        <end position="262"/>
    </location>
</feature>
<dbReference type="Proteomes" id="UP000636458">
    <property type="component" value="Unassembled WGS sequence"/>
</dbReference>
<keyword evidence="1" id="KW-0472">Membrane</keyword>
<dbReference type="EMBL" id="JAEPES010000004">
    <property type="protein sequence ID" value="MBK4348405.1"/>
    <property type="molecule type" value="Genomic_DNA"/>
</dbReference>
<proteinExistence type="predicted"/>
<feature type="transmembrane region" description="Helical" evidence="1">
    <location>
        <begin position="75"/>
        <end position="95"/>
    </location>
</feature>
<keyword evidence="1" id="KW-0812">Transmembrane</keyword>
<keyword evidence="3" id="KW-1185">Reference proteome</keyword>
<name>A0A934W5E2_9MICO</name>
<organism evidence="2 3">
    <name type="scientific">Lacisediminihabitans changchengi</name>
    <dbReference type="NCBI Taxonomy" id="2787634"/>
    <lineage>
        <taxon>Bacteria</taxon>
        <taxon>Bacillati</taxon>
        <taxon>Actinomycetota</taxon>
        <taxon>Actinomycetes</taxon>
        <taxon>Micrococcales</taxon>
        <taxon>Microbacteriaceae</taxon>
        <taxon>Lacisediminihabitans</taxon>
    </lineage>
</organism>
<feature type="transmembrane region" description="Helical" evidence="1">
    <location>
        <begin position="125"/>
        <end position="148"/>
    </location>
</feature>
<comment type="caution">
    <text evidence="2">The sequence shown here is derived from an EMBL/GenBank/DDBJ whole genome shotgun (WGS) entry which is preliminary data.</text>
</comment>
<evidence type="ECO:0000313" key="2">
    <source>
        <dbReference type="EMBL" id="MBK4348405.1"/>
    </source>
</evidence>
<gene>
    <name evidence="2" type="ORF">IV501_12230</name>
</gene>
<accession>A0A934W5E2</accession>
<feature type="transmembrane region" description="Helical" evidence="1">
    <location>
        <begin position="160"/>
        <end position="182"/>
    </location>
</feature>
<feature type="transmembrane region" description="Helical" evidence="1">
    <location>
        <begin position="214"/>
        <end position="235"/>
    </location>
</feature>
<evidence type="ECO:0000313" key="3">
    <source>
        <dbReference type="Proteomes" id="UP000636458"/>
    </source>
</evidence>
<keyword evidence="1" id="KW-1133">Transmembrane helix</keyword>
<reference evidence="2" key="1">
    <citation type="submission" date="2021-01" db="EMBL/GenBank/DDBJ databases">
        <title>Lacisediminihabitans sp. nov. strain G11-30, isolated from Antarctic Soil.</title>
        <authorList>
            <person name="Li J."/>
        </authorList>
    </citation>
    <scope>NUCLEOTIDE SEQUENCE</scope>
    <source>
        <strain evidence="2">G11-30</strain>
    </source>
</reference>
<dbReference type="AlphaFoldDB" id="A0A934W5E2"/>
<protein>
    <submittedName>
        <fullName evidence="2">Uncharacterized protein</fullName>
    </submittedName>
</protein>
<evidence type="ECO:0000256" key="1">
    <source>
        <dbReference type="SAM" id="Phobius"/>
    </source>
</evidence>
<dbReference type="RefSeq" id="WP_200556613.1">
    <property type="nucleotide sequence ID" value="NZ_JAEPES010000004.1"/>
</dbReference>
<sequence length="280" mass="29823">MANNERRAREQARQRAEYLLRTRPAEEQKMPPGLPFLIVGAAGLAAGVALLWWMVGYAFNGGVIDDLFPTVTPRFPRAAAPAVIFMLSGIVVFLGEMFRRARWSFREVQLTTAGMTTIRVRRLPLGIVLAWAAVPLVAWAGAVVVPIVLAPGSSPSDDLWLLAMVYGFIAAGVFGVFFASVVRRLAFARYRPRPVGAGEQRFWRIVSVQWHAGLWLGFLGGGAAGVIPLAAVHGIASAPVALAAVPWLAAIAGALVILSAILSAGAPRSGYDDGVAESVI</sequence>
<feature type="transmembrane region" description="Helical" evidence="1">
    <location>
        <begin position="33"/>
        <end position="55"/>
    </location>
</feature>